<comment type="caution">
    <text evidence="2">The sequence shown here is derived from an EMBL/GenBank/DDBJ whole genome shotgun (WGS) entry which is preliminary data.</text>
</comment>
<protein>
    <recommendedName>
        <fullName evidence="4">Sulfotransferase</fullName>
    </recommendedName>
</protein>
<gene>
    <name evidence="2" type="ORF">GCM10023191_055660</name>
</gene>
<dbReference type="Pfam" id="PF13469">
    <property type="entry name" value="Sulfotransfer_3"/>
    <property type="match status" value="1"/>
</dbReference>
<dbReference type="EMBL" id="BAABHF010000030">
    <property type="protein sequence ID" value="GAA4503148.1"/>
    <property type="molecule type" value="Genomic_DNA"/>
</dbReference>
<dbReference type="PANTHER" id="PTHR12788:SF10">
    <property type="entry name" value="PROTEIN-TYROSINE SULFOTRANSFERASE"/>
    <property type="match status" value="1"/>
</dbReference>
<name>A0ABP8QGT3_9ACTN</name>
<dbReference type="RefSeq" id="WP_345468875.1">
    <property type="nucleotide sequence ID" value="NZ_BAABHF010000030.1"/>
</dbReference>
<dbReference type="Proteomes" id="UP001500503">
    <property type="component" value="Unassembled WGS sequence"/>
</dbReference>
<evidence type="ECO:0000256" key="1">
    <source>
        <dbReference type="ARBA" id="ARBA00022679"/>
    </source>
</evidence>
<organism evidence="2 3">
    <name type="scientific">Actinoallomurus oryzae</name>
    <dbReference type="NCBI Taxonomy" id="502180"/>
    <lineage>
        <taxon>Bacteria</taxon>
        <taxon>Bacillati</taxon>
        <taxon>Actinomycetota</taxon>
        <taxon>Actinomycetes</taxon>
        <taxon>Streptosporangiales</taxon>
        <taxon>Thermomonosporaceae</taxon>
        <taxon>Actinoallomurus</taxon>
    </lineage>
</organism>
<sequence>MASHRPIFILGCPRSGGTLLRRMLRAHPRIAIPPETRLLLDAYEHRSAYGDLRRLANRQALAEWIVAGAGTRFDGLGLDARAVAEEIVAGPPTLGSALEIAWRAYARRLGKPRWGDKRPGYVQHIDALLRLFPEAQIVHVVRDGRACVAELKGTSWWRMGVYHAIATWTQAIDAGTSAAERLPSSTYTEVQYERLVADPESELRRLCAFLMEDYTPEMAEQRPCGEPQDGKTETPLEPWERELCEAVMTERLLAYGYEPAPAARPSTRHLARYAAITAHRRLAARKRAVLDAHVRSAEPQPVASCLT</sequence>
<accession>A0ABP8QGT3</accession>
<keyword evidence="1" id="KW-0808">Transferase</keyword>
<proteinExistence type="predicted"/>
<evidence type="ECO:0000313" key="3">
    <source>
        <dbReference type="Proteomes" id="UP001500503"/>
    </source>
</evidence>
<keyword evidence="3" id="KW-1185">Reference proteome</keyword>
<evidence type="ECO:0000313" key="2">
    <source>
        <dbReference type="EMBL" id="GAA4503148.1"/>
    </source>
</evidence>
<evidence type="ECO:0008006" key="4">
    <source>
        <dbReference type="Google" id="ProtNLM"/>
    </source>
</evidence>
<dbReference type="InterPro" id="IPR027417">
    <property type="entry name" value="P-loop_NTPase"/>
</dbReference>
<dbReference type="InterPro" id="IPR026634">
    <property type="entry name" value="TPST-like"/>
</dbReference>
<dbReference type="SUPFAM" id="SSF52540">
    <property type="entry name" value="P-loop containing nucleoside triphosphate hydrolases"/>
    <property type="match status" value="1"/>
</dbReference>
<dbReference type="PANTHER" id="PTHR12788">
    <property type="entry name" value="PROTEIN-TYROSINE SULFOTRANSFERASE 2"/>
    <property type="match status" value="1"/>
</dbReference>
<reference evidence="3" key="1">
    <citation type="journal article" date="2019" name="Int. J. Syst. Evol. Microbiol.">
        <title>The Global Catalogue of Microorganisms (GCM) 10K type strain sequencing project: providing services to taxonomists for standard genome sequencing and annotation.</title>
        <authorList>
            <consortium name="The Broad Institute Genomics Platform"/>
            <consortium name="The Broad Institute Genome Sequencing Center for Infectious Disease"/>
            <person name="Wu L."/>
            <person name="Ma J."/>
        </authorList>
    </citation>
    <scope>NUCLEOTIDE SEQUENCE [LARGE SCALE GENOMIC DNA]</scope>
    <source>
        <strain evidence="3">JCM 17933</strain>
    </source>
</reference>
<dbReference type="Gene3D" id="3.40.50.300">
    <property type="entry name" value="P-loop containing nucleotide triphosphate hydrolases"/>
    <property type="match status" value="1"/>
</dbReference>